<reference evidence="2" key="1">
    <citation type="journal article" date="2023" name="Proc. Natl. Acad. Sci. U.S.A.">
        <title>Genomic and structural basis for evolution of tropane alkaloid biosynthesis.</title>
        <authorList>
            <person name="Wanga Y.-J."/>
            <person name="Taina T."/>
            <person name="Yua J.-Y."/>
            <person name="Lia J."/>
            <person name="Xua B."/>
            <person name="Chenc J."/>
            <person name="D'Auriad J.C."/>
            <person name="Huanga J.-P."/>
            <person name="Huanga S.-X."/>
        </authorList>
    </citation>
    <scope>NUCLEOTIDE SEQUENCE [LARGE SCALE GENOMIC DNA]</scope>
    <source>
        <strain evidence="2">cv. KIB-2019</strain>
    </source>
</reference>
<keyword evidence="2" id="KW-1185">Reference proteome</keyword>
<dbReference type="Proteomes" id="UP001152561">
    <property type="component" value="Unassembled WGS sequence"/>
</dbReference>
<evidence type="ECO:0000313" key="2">
    <source>
        <dbReference type="Proteomes" id="UP001152561"/>
    </source>
</evidence>
<sequence length="99" mass="11013">MPENARSTLRPVNPGSARPFRARLLMSFSPSTSLRHGSAKEEVKDSTPTPCSTRLSFKKIIFCRAYEDPWSLNSFGNKVQIGRAAFLLSSDRGSDRPPQ</sequence>
<dbReference type="EMBL" id="JAJAGQ010000017">
    <property type="protein sequence ID" value="KAJ8538417.1"/>
    <property type="molecule type" value="Genomic_DNA"/>
</dbReference>
<protein>
    <submittedName>
        <fullName evidence="1">Uncharacterized protein</fullName>
    </submittedName>
</protein>
<dbReference type="AlphaFoldDB" id="A0A9Q1LJE6"/>
<evidence type="ECO:0000313" key="1">
    <source>
        <dbReference type="EMBL" id="KAJ8538417.1"/>
    </source>
</evidence>
<gene>
    <name evidence="1" type="ORF">K7X08_014957</name>
</gene>
<accession>A0A9Q1LJE6</accession>
<name>A0A9Q1LJE6_9SOLA</name>
<organism evidence="1 2">
    <name type="scientific">Anisodus acutangulus</name>
    <dbReference type="NCBI Taxonomy" id="402998"/>
    <lineage>
        <taxon>Eukaryota</taxon>
        <taxon>Viridiplantae</taxon>
        <taxon>Streptophyta</taxon>
        <taxon>Embryophyta</taxon>
        <taxon>Tracheophyta</taxon>
        <taxon>Spermatophyta</taxon>
        <taxon>Magnoliopsida</taxon>
        <taxon>eudicotyledons</taxon>
        <taxon>Gunneridae</taxon>
        <taxon>Pentapetalae</taxon>
        <taxon>asterids</taxon>
        <taxon>lamiids</taxon>
        <taxon>Solanales</taxon>
        <taxon>Solanaceae</taxon>
        <taxon>Solanoideae</taxon>
        <taxon>Hyoscyameae</taxon>
        <taxon>Anisodus</taxon>
    </lineage>
</organism>
<proteinExistence type="predicted"/>
<comment type="caution">
    <text evidence="1">The sequence shown here is derived from an EMBL/GenBank/DDBJ whole genome shotgun (WGS) entry which is preliminary data.</text>
</comment>